<dbReference type="SMART" id="SM00387">
    <property type="entry name" value="HATPase_c"/>
    <property type="match status" value="1"/>
</dbReference>
<dbReference type="PROSITE" id="PS50005">
    <property type="entry name" value="TPR"/>
    <property type="match status" value="1"/>
</dbReference>
<evidence type="ECO:0000256" key="3">
    <source>
        <dbReference type="ARBA" id="ARBA00022679"/>
    </source>
</evidence>
<evidence type="ECO:0000256" key="1">
    <source>
        <dbReference type="ARBA" id="ARBA00000085"/>
    </source>
</evidence>
<dbReference type="EMBL" id="JAUOEM010000004">
    <property type="protein sequence ID" value="MDO5988484.1"/>
    <property type="molecule type" value="Genomic_DNA"/>
</dbReference>
<evidence type="ECO:0000256" key="6">
    <source>
        <dbReference type="PROSITE-ProRule" id="PRU00339"/>
    </source>
</evidence>
<reference evidence="9" key="1">
    <citation type="submission" date="2023-07" db="EMBL/GenBank/DDBJ databases">
        <title>Two novel species in the genus Flavivirga.</title>
        <authorList>
            <person name="Kwon K."/>
        </authorList>
    </citation>
    <scope>NUCLEOTIDE SEQUENCE</scope>
    <source>
        <strain evidence="9">KACC 14157</strain>
    </source>
</reference>
<gene>
    <name evidence="9" type="ORF">Q4Q39_13810</name>
</gene>
<name>A0ABT8X3I7_9FLAO</name>
<feature type="repeat" description="TPR" evidence="6">
    <location>
        <begin position="182"/>
        <end position="215"/>
    </location>
</feature>
<feature type="domain" description="Histidine kinase/HSP90-like ATPase" evidence="8">
    <location>
        <begin position="572"/>
        <end position="663"/>
    </location>
</feature>
<dbReference type="RefSeq" id="WP_303283098.1">
    <property type="nucleotide sequence ID" value="NZ_BAABCZ010000009.1"/>
</dbReference>
<evidence type="ECO:0000313" key="10">
    <source>
        <dbReference type="Proteomes" id="UP001176891"/>
    </source>
</evidence>
<evidence type="ECO:0000313" key="9">
    <source>
        <dbReference type="EMBL" id="MDO5988484.1"/>
    </source>
</evidence>
<dbReference type="SUPFAM" id="SSF48452">
    <property type="entry name" value="TPR-like"/>
    <property type="match status" value="2"/>
</dbReference>
<dbReference type="InterPro" id="IPR011990">
    <property type="entry name" value="TPR-like_helical_dom_sf"/>
</dbReference>
<dbReference type="InterPro" id="IPR050482">
    <property type="entry name" value="Sensor_HK_TwoCompSys"/>
</dbReference>
<proteinExistence type="predicted"/>
<evidence type="ECO:0000256" key="7">
    <source>
        <dbReference type="SAM" id="Phobius"/>
    </source>
</evidence>
<evidence type="ECO:0000256" key="5">
    <source>
        <dbReference type="ARBA" id="ARBA00023012"/>
    </source>
</evidence>
<sequence>MSRIIFCVFLFSISTLFSQNKNSINIELLIKEGDSLTSINKNHEALIAYRKALVISLDSKNKKMTAFIYKKIGVSHYKKKEYIKAENHYKKGLLIDSLTKTAANNYYNINLVKKKLNQQDSVLHYLEKSLNLYKTLNHDEATYNAFLSAGITYKNRQLYEKALELLIIAYNGFKTGNKIKLARTCTVIGNIHNQIKNYNQSLAYYKEALHISKTSNKKEKSLIYNNIAIAYKHLKVHDSVIINYKKALLLTDPEDPNYGIILQNIALTYSASGNMKIAKKNFKQAIELHKTSKDTSSLLYCYNGMASLLIKQNRKKDVKTYLDSVSFLLSSSIDKTPLLDYYTNQVDYQTSIKKYKIALNYYKQYNELFEKIYNIKQVEIIQNMQSRFDYAKNEHTILKLSTQNKDNLLKIASKNKRLEGKNLIIISLSCIIALGFIGYYIYVQRQKATKQRLKIEKLEAIYQGQETIQKRIAQDLHDVITNNFDGLRLQILALLRMSNPKDHIMNIANELQDINQQIRLVSHRLSPINMHIKHHKFTEIIKARLSEFQVYHKIYVNIKNELPELLNDLHVETQNNFYSILLEILNNSSKHAQATELSITNHINKNQSIHFILADNGIGISNNYKMGIGLLNIKQRSEIIGGSAIIKRVDSGTEVHIQFPLQINLK</sequence>
<dbReference type="InterPro" id="IPR019734">
    <property type="entry name" value="TPR_rpt"/>
</dbReference>
<accession>A0ABT8X3I7</accession>
<dbReference type="GO" id="GO:0016301">
    <property type="term" value="F:kinase activity"/>
    <property type="evidence" value="ECO:0007669"/>
    <property type="project" value="UniProtKB-KW"/>
</dbReference>
<comment type="caution">
    <text evidence="9">The sequence shown here is derived from an EMBL/GenBank/DDBJ whole genome shotgun (WGS) entry which is preliminary data.</text>
</comment>
<dbReference type="InterPro" id="IPR036890">
    <property type="entry name" value="HATPase_C_sf"/>
</dbReference>
<dbReference type="Pfam" id="PF13181">
    <property type="entry name" value="TPR_8"/>
    <property type="match status" value="2"/>
</dbReference>
<keyword evidence="6" id="KW-0802">TPR repeat</keyword>
<protein>
    <recommendedName>
        <fullName evidence="2">histidine kinase</fullName>
        <ecNumber evidence="2">2.7.13.3</ecNumber>
    </recommendedName>
</protein>
<keyword evidence="5" id="KW-0902">Two-component regulatory system</keyword>
<dbReference type="InterPro" id="IPR003594">
    <property type="entry name" value="HATPase_dom"/>
</dbReference>
<evidence type="ECO:0000256" key="4">
    <source>
        <dbReference type="ARBA" id="ARBA00022777"/>
    </source>
</evidence>
<dbReference type="SMART" id="SM00028">
    <property type="entry name" value="TPR"/>
    <property type="match status" value="5"/>
</dbReference>
<evidence type="ECO:0000259" key="8">
    <source>
        <dbReference type="SMART" id="SM00387"/>
    </source>
</evidence>
<keyword evidence="7" id="KW-0812">Transmembrane</keyword>
<evidence type="ECO:0000256" key="2">
    <source>
        <dbReference type="ARBA" id="ARBA00012438"/>
    </source>
</evidence>
<feature type="transmembrane region" description="Helical" evidence="7">
    <location>
        <begin position="423"/>
        <end position="442"/>
    </location>
</feature>
<organism evidence="9 10">
    <name type="scientific">Flavivirga amylovorans</name>
    <dbReference type="NCBI Taxonomy" id="870486"/>
    <lineage>
        <taxon>Bacteria</taxon>
        <taxon>Pseudomonadati</taxon>
        <taxon>Bacteroidota</taxon>
        <taxon>Flavobacteriia</taxon>
        <taxon>Flavobacteriales</taxon>
        <taxon>Flavobacteriaceae</taxon>
        <taxon>Flavivirga</taxon>
    </lineage>
</organism>
<keyword evidence="3" id="KW-0808">Transferase</keyword>
<keyword evidence="7" id="KW-1133">Transmembrane helix</keyword>
<dbReference type="EC" id="2.7.13.3" evidence="2"/>
<dbReference type="Proteomes" id="UP001176891">
    <property type="component" value="Unassembled WGS sequence"/>
</dbReference>
<dbReference type="PANTHER" id="PTHR24421">
    <property type="entry name" value="NITRATE/NITRITE SENSOR PROTEIN NARX-RELATED"/>
    <property type="match status" value="1"/>
</dbReference>
<keyword evidence="4 9" id="KW-0418">Kinase</keyword>
<dbReference type="SUPFAM" id="SSF55874">
    <property type="entry name" value="ATPase domain of HSP90 chaperone/DNA topoisomerase II/histidine kinase"/>
    <property type="match status" value="1"/>
</dbReference>
<dbReference type="Gene3D" id="1.25.40.10">
    <property type="entry name" value="Tetratricopeptide repeat domain"/>
    <property type="match status" value="3"/>
</dbReference>
<dbReference type="Pfam" id="PF02518">
    <property type="entry name" value="HATPase_c"/>
    <property type="match status" value="1"/>
</dbReference>
<dbReference type="Gene3D" id="3.30.565.10">
    <property type="entry name" value="Histidine kinase-like ATPase, C-terminal domain"/>
    <property type="match status" value="1"/>
</dbReference>
<keyword evidence="7" id="KW-0472">Membrane</keyword>
<keyword evidence="10" id="KW-1185">Reference proteome</keyword>
<comment type="catalytic activity">
    <reaction evidence="1">
        <text>ATP + protein L-histidine = ADP + protein N-phospho-L-histidine.</text>
        <dbReference type="EC" id="2.7.13.3"/>
    </reaction>
</comment>
<dbReference type="PANTHER" id="PTHR24421:SF10">
    <property type="entry name" value="NITRATE_NITRITE SENSOR PROTEIN NARQ"/>
    <property type="match status" value="1"/>
</dbReference>